<evidence type="ECO:0000256" key="1">
    <source>
        <dbReference type="SAM" id="MobiDB-lite"/>
    </source>
</evidence>
<feature type="compositionally biased region" description="Basic residues" evidence="1">
    <location>
        <begin position="144"/>
        <end position="163"/>
    </location>
</feature>
<sequence>PQSGHYTTYCWHHSAYQWFNLNDTKVTPSNGDVVQQDTVYMLFYKRRRIRSPARQVELLSLTTPVSTPSSSAACSPVSSPDSSAMSPPGFVSLEPEPGDEERAKRGRNTIAVTTPNHTDEDEAAERSSGSVTEEREAENERGKTKGKRGKGTGRGRGRPRTKG</sequence>
<reference evidence="3 4" key="1">
    <citation type="journal article" date="2018" name="New Phytol.">
        <title>Phylogenomics of Endogonaceae and evolution of mycorrhizas within Mucoromycota.</title>
        <authorList>
            <person name="Chang Y."/>
            <person name="Desiro A."/>
            <person name="Na H."/>
            <person name="Sandor L."/>
            <person name="Lipzen A."/>
            <person name="Clum A."/>
            <person name="Barry K."/>
            <person name="Grigoriev I.V."/>
            <person name="Martin F.M."/>
            <person name="Stajich J.E."/>
            <person name="Smith M.E."/>
            <person name="Bonito G."/>
            <person name="Spatafora J.W."/>
        </authorList>
    </citation>
    <scope>NUCLEOTIDE SEQUENCE [LARGE SCALE GENOMIC DNA]</scope>
    <source>
        <strain evidence="3 4">GMNB39</strain>
    </source>
</reference>
<feature type="region of interest" description="Disordered" evidence="1">
    <location>
        <begin position="61"/>
        <end position="163"/>
    </location>
</feature>
<feature type="compositionally biased region" description="Basic and acidic residues" evidence="1">
    <location>
        <begin position="132"/>
        <end position="143"/>
    </location>
</feature>
<feature type="compositionally biased region" description="Low complexity" evidence="1">
    <location>
        <begin position="61"/>
        <end position="88"/>
    </location>
</feature>
<evidence type="ECO:0000313" key="3">
    <source>
        <dbReference type="EMBL" id="RUO95318.1"/>
    </source>
</evidence>
<feature type="domain" description="USP" evidence="2">
    <location>
        <begin position="1"/>
        <end position="47"/>
    </location>
</feature>
<evidence type="ECO:0000259" key="2">
    <source>
        <dbReference type="PROSITE" id="PS50235"/>
    </source>
</evidence>
<dbReference type="InterPro" id="IPR028889">
    <property type="entry name" value="USP"/>
</dbReference>
<dbReference type="CDD" id="cd02257">
    <property type="entry name" value="Peptidase_C19"/>
    <property type="match status" value="1"/>
</dbReference>
<keyword evidence="4" id="KW-1185">Reference proteome</keyword>
<organism evidence="3 4">
    <name type="scientific">Jimgerdemannia flammicorona</name>
    <dbReference type="NCBI Taxonomy" id="994334"/>
    <lineage>
        <taxon>Eukaryota</taxon>
        <taxon>Fungi</taxon>
        <taxon>Fungi incertae sedis</taxon>
        <taxon>Mucoromycota</taxon>
        <taxon>Mucoromycotina</taxon>
        <taxon>Endogonomycetes</taxon>
        <taxon>Endogonales</taxon>
        <taxon>Endogonaceae</taxon>
        <taxon>Jimgerdemannia</taxon>
    </lineage>
</organism>
<dbReference type="Pfam" id="PF00443">
    <property type="entry name" value="UCH"/>
    <property type="match status" value="1"/>
</dbReference>
<dbReference type="OrthoDB" id="21192at2759"/>
<feature type="non-terminal residue" evidence="3">
    <location>
        <position position="1"/>
    </location>
</feature>
<protein>
    <recommendedName>
        <fullName evidence="2">USP domain-containing protein</fullName>
    </recommendedName>
</protein>
<dbReference type="GO" id="GO:0016579">
    <property type="term" value="P:protein deubiquitination"/>
    <property type="evidence" value="ECO:0007669"/>
    <property type="project" value="InterPro"/>
</dbReference>
<dbReference type="EMBL" id="RBNI01033010">
    <property type="protein sequence ID" value="RUO95318.1"/>
    <property type="molecule type" value="Genomic_DNA"/>
</dbReference>
<dbReference type="Gene3D" id="3.90.70.10">
    <property type="entry name" value="Cysteine proteinases"/>
    <property type="match status" value="1"/>
</dbReference>
<name>A0A432ZXY9_9FUNG</name>
<dbReference type="InterPro" id="IPR038765">
    <property type="entry name" value="Papain-like_cys_pep_sf"/>
</dbReference>
<gene>
    <name evidence="3" type="ORF">BC936DRAFT_144494</name>
</gene>
<proteinExistence type="predicted"/>
<dbReference type="GO" id="GO:0004843">
    <property type="term" value="F:cysteine-type deubiquitinase activity"/>
    <property type="evidence" value="ECO:0007669"/>
    <property type="project" value="InterPro"/>
</dbReference>
<accession>A0A432ZXY9</accession>
<dbReference type="PROSITE" id="PS50235">
    <property type="entry name" value="USP_3"/>
    <property type="match status" value="1"/>
</dbReference>
<comment type="caution">
    <text evidence="3">The sequence shown here is derived from an EMBL/GenBank/DDBJ whole genome shotgun (WGS) entry which is preliminary data.</text>
</comment>
<dbReference type="SUPFAM" id="SSF54001">
    <property type="entry name" value="Cysteine proteinases"/>
    <property type="match status" value="1"/>
</dbReference>
<dbReference type="Proteomes" id="UP000268093">
    <property type="component" value="Unassembled WGS sequence"/>
</dbReference>
<dbReference type="InterPro" id="IPR001394">
    <property type="entry name" value="Peptidase_C19_UCH"/>
</dbReference>
<evidence type="ECO:0000313" key="4">
    <source>
        <dbReference type="Proteomes" id="UP000268093"/>
    </source>
</evidence>
<dbReference type="AlphaFoldDB" id="A0A432ZXY9"/>